<dbReference type="InterPro" id="IPR003392">
    <property type="entry name" value="PTHD_SSD"/>
</dbReference>
<dbReference type="Pfam" id="PF02460">
    <property type="entry name" value="Patched"/>
    <property type="match status" value="1"/>
</dbReference>
<evidence type="ECO:0000256" key="1">
    <source>
        <dbReference type="ARBA" id="ARBA00004141"/>
    </source>
</evidence>
<protein>
    <recommendedName>
        <fullName evidence="8">SSD domain-containing protein</fullName>
    </recommendedName>
</protein>
<comment type="caution">
    <text evidence="9">The sequence shown here is derived from an EMBL/GenBank/DDBJ whole genome shotgun (WGS) entry which is preliminary data.</text>
</comment>
<dbReference type="SUPFAM" id="SSF82866">
    <property type="entry name" value="Multidrug efflux transporter AcrB transmembrane domain"/>
    <property type="match status" value="2"/>
</dbReference>
<dbReference type="GO" id="GO:0030659">
    <property type="term" value="C:cytoplasmic vesicle membrane"/>
    <property type="evidence" value="ECO:0007669"/>
    <property type="project" value="TreeGrafter"/>
</dbReference>
<feature type="transmembrane region" description="Helical" evidence="7">
    <location>
        <begin position="225"/>
        <end position="244"/>
    </location>
</feature>
<reference evidence="9 10" key="1">
    <citation type="journal article" date="2017" name="Curr. Biol.">
        <title>Genome architecture and evolution of a unichromosomal asexual nematode.</title>
        <authorList>
            <person name="Fradin H."/>
            <person name="Zegar C."/>
            <person name="Gutwein M."/>
            <person name="Lucas J."/>
            <person name="Kovtun M."/>
            <person name="Corcoran D."/>
            <person name="Baugh L.R."/>
            <person name="Kiontke K."/>
            <person name="Gunsalus K."/>
            <person name="Fitch D.H."/>
            <person name="Piano F."/>
        </authorList>
    </citation>
    <scope>NUCLEOTIDE SEQUENCE [LARGE SCALE GENOMIC DNA]</scope>
    <source>
        <strain evidence="9">PF1309</strain>
    </source>
</reference>
<dbReference type="AlphaFoldDB" id="A0A2A2LUC3"/>
<dbReference type="PANTHER" id="PTHR10796">
    <property type="entry name" value="PATCHED-RELATED"/>
    <property type="match status" value="1"/>
</dbReference>
<evidence type="ECO:0000256" key="5">
    <source>
        <dbReference type="ARBA" id="ARBA00023136"/>
    </source>
</evidence>
<evidence type="ECO:0000259" key="8">
    <source>
        <dbReference type="PROSITE" id="PS50156"/>
    </source>
</evidence>
<feature type="transmembrane region" description="Helical" evidence="7">
    <location>
        <begin position="581"/>
        <end position="603"/>
    </location>
</feature>
<feature type="domain" description="SSD" evidence="8">
    <location>
        <begin position="165"/>
        <end position="326"/>
    </location>
</feature>
<dbReference type="PROSITE" id="PS50156">
    <property type="entry name" value="SSD"/>
    <property type="match status" value="1"/>
</dbReference>
<feature type="transmembrane region" description="Helical" evidence="7">
    <location>
        <begin position="298"/>
        <end position="323"/>
    </location>
</feature>
<comment type="similarity">
    <text evidence="2">Belongs to the patched family.</text>
</comment>
<dbReference type="Gene3D" id="1.20.1640.10">
    <property type="entry name" value="Multidrug efflux transporter AcrB transmembrane domain"/>
    <property type="match status" value="2"/>
</dbReference>
<feature type="transmembrane region" description="Helical" evidence="7">
    <location>
        <begin position="610"/>
        <end position="632"/>
    </location>
</feature>
<dbReference type="EMBL" id="LIAE01006431">
    <property type="protein sequence ID" value="PAV89780.1"/>
    <property type="molecule type" value="Genomic_DNA"/>
</dbReference>
<evidence type="ECO:0000256" key="7">
    <source>
        <dbReference type="SAM" id="Phobius"/>
    </source>
</evidence>
<keyword evidence="6" id="KW-0325">Glycoprotein</keyword>
<sequence>MSRYPHMKEVIEIMEIVGSNLTHKNQSFYTMCSDFCMINEPIRQFYNGLTLRGTNNNETDENQRISLTFPIMEVLGKELDLSPNFFGVRTNESDHSLEYLKIVVMQFRANPPLGWVKEDVAEYERMLSTYFHKVHKSNLLNIYALSLTYTGDEIVRTGLTIFPYIAVGFAIMSLFSIVTVYYSSTKMHQLSIHKLILAFFGCVCPLLATSSALGLLFWFGFRFGTILAVTPFLILAIGVDDAFLMINSWMRITNKDRSMTKRDRIAWILVDVGPSVAITSLTNFLAFIVGIYTPTPEIQLFCAGNAVAILFDFFYQITMYAALMSITGNYDMRNEHKTKDVKWDPLENETYIRLLDDYSQWLANKFTATLLAISVFVYLLVSIKGAMQIQIKLTPDKLVLSDSPLIQMNHLRDQFVLPNYTTVNIFVQRPGNLSNPNQLLLTNKLIEEFEAIPECLGPKFSHYFVRDYQMYEKMADAEEELEEFEEDDANASVPDKFSRQKMVSFLSWPEFQHWNGFVRFNENGTLNRFWATVSYHGEALGDFSARKKFLLKWRSIADSYPSLNVSIFDDYAPFVDTLETILPGTISTSLCTLICMMLVCFLFMYNVFTVIVATLAITSICIGVFGFLSYWSIDLDPISMATTIMSIGFSVDFPAHITFHYFREGLEEPDSLPYKRVAR</sequence>
<feature type="transmembrane region" description="Helical" evidence="7">
    <location>
        <begin position="195"/>
        <end position="219"/>
    </location>
</feature>
<dbReference type="GO" id="GO:0006897">
    <property type="term" value="P:endocytosis"/>
    <property type="evidence" value="ECO:0007669"/>
    <property type="project" value="TreeGrafter"/>
</dbReference>
<feature type="transmembrane region" description="Helical" evidence="7">
    <location>
        <begin position="362"/>
        <end position="381"/>
    </location>
</feature>
<name>A0A2A2LUC3_9BILA</name>
<evidence type="ECO:0000256" key="4">
    <source>
        <dbReference type="ARBA" id="ARBA00022989"/>
    </source>
</evidence>
<evidence type="ECO:0000256" key="3">
    <source>
        <dbReference type="ARBA" id="ARBA00022692"/>
    </source>
</evidence>
<dbReference type="InterPro" id="IPR051697">
    <property type="entry name" value="Patched_domain-protein"/>
</dbReference>
<dbReference type="InterPro" id="IPR000731">
    <property type="entry name" value="SSD"/>
</dbReference>
<comment type="subcellular location">
    <subcellularLocation>
        <location evidence="1">Membrane</location>
        <topology evidence="1">Multi-pass membrane protein</topology>
    </subcellularLocation>
</comment>
<dbReference type="Proteomes" id="UP000218231">
    <property type="component" value="Unassembled WGS sequence"/>
</dbReference>
<gene>
    <name evidence="9" type="ORF">WR25_22434</name>
</gene>
<keyword evidence="5 7" id="KW-0472">Membrane</keyword>
<proteinExistence type="inferred from homology"/>
<dbReference type="PANTHER" id="PTHR10796:SF95">
    <property type="entry name" value="SSD DOMAIN-CONTAINING PROTEIN"/>
    <property type="match status" value="1"/>
</dbReference>
<keyword evidence="3 7" id="KW-0812">Transmembrane</keyword>
<dbReference type="GO" id="GO:0005886">
    <property type="term" value="C:plasma membrane"/>
    <property type="evidence" value="ECO:0007669"/>
    <property type="project" value="TreeGrafter"/>
</dbReference>
<dbReference type="GO" id="GO:0018996">
    <property type="term" value="P:molting cycle, collagen and cuticulin-based cuticle"/>
    <property type="evidence" value="ECO:0007669"/>
    <property type="project" value="TreeGrafter"/>
</dbReference>
<feature type="transmembrane region" description="Helical" evidence="7">
    <location>
        <begin position="265"/>
        <end position="292"/>
    </location>
</feature>
<feature type="transmembrane region" description="Helical" evidence="7">
    <location>
        <begin position="161"/>
        <end position="183"/>
    </location>
</feature>
<keyword evidence="10" id="KW-1185">Reference proteome</keyword>
<dbReference type="OrthoDB" id="6510177at2759"/>
<evidence type="ECO:0000256" key="6">
    <source>
        <dbReference type="ARBA" id="ARBA00023180"/>
    </source>
</evidence>
<keyword evidence="4 7" id="KW-1133">Transmembrane helix</keyword>
<organism evidence="9 10">
    <name type="scientific">Diploscapter pachys</name>
    <dbReference type="NCBI Taxonomy" id="2018661"/>
    <lineage>
        <taxon>Eukaryota</taxon>
        <taxon>Metazoa</taxon>
        <taxon>Ecdysozoa</taxon>
        <taxon>Nematoda</taxon>
        <taxon>Chromadorea</taxon>
        <taxon>Rhabditida</taxon>
        <taxon>Rhabditina</taxon>
        <taxon>Rhabditomorpha</taxon>
        <taxon>Rhabditoidea</taxon>
        <taxon>Rhabditidae</taxon>
        <taxon>Diploscapter</taxon>
    </lineage>
</organism>
<accession>A0A2A2LUC3</accession>
<evidence type="ECO:0000256" key="2">
    <source>
        <dbReference type="ARBA" id="ARBA00005585"/>
    </source>
</evidence>
<evidence type="ECO:0000313" key="9">
    <source>
        <dbReference type="EMBL" id="PAV89780.1"/>
    </source>
</evidence>
<evidence type="ECO:0000313" key="10">
    <source>
        <dbReference type="Proteomes" id="UP000218231"/>
    </source>
</evidence>